<dbReference type="RefSeq" id="WP_237346366.1">
    <property type="nucleotide sequence ID" value="NZ_JABWGX010000018.1"/>
</dbReference>
<comment type="caution">
    <text evidence="1">The sequence shown here is derived from an EMBL/GenBank/DDBJ whole genome shotgun (WGS) entry which is preliminary data.</text>
</comment>
<keyword evidence="2" id="KW-1185">Reference proteome</keyword>
<organism evidence="1 2">
    <name type="scientific">Xanthobacter agilis</name>
    <dbReference type="NCBI Taxonomy" id="47492"/>
    <lineage>
        <taxon>Bacteria</taxon>
        <taxon>Pseudomonadati</taxon>
        <taxon>Pseudomonadota</taxon>
        <taxon>Alphaproteobacteria</taxon>
        <taxon>Hyphomicrobiales</taxon>
        <taxon>Xanthobacteraceae</taxon>
        <taxon>Xanthobacter</taxon>
    </lineage>
</organism>
<evidence type="ECO:0000313" key="1">
    <source>
        <dbReference type="EMBL" id="MDQ0507204.1"/>
    </source>
</evidence>
<name>A0ABU0LJA0_XANAG</name>
<evidence type="ECO:0000313" key="2">
    <source>
        <dbReference type="Proteomes" id="UP001241747"/>
    </source>
</evidence>
<dbReference type="Proteomes" id="UP001241747">
    <property type="component" value="Unassembled WGS sequence"/>
</dbReference>
<gene>
    <name evidence="1" type="ORF">QOZ94_004020</name>
</gene>
<reference evidence="1 2" key="1">
    <citation type="submission" date="2023-07" db="EMBL/GenBank/DDBJ databases">
        <title>Genomic Encyclopedia of Type Strains, Phase IV (KMG-IV): sequencing the most valuable type-strain genomes for metagenomic binning, comparative biology and taxonomic classification.</title>
        <authorList>
            <person name="Goeker M."/>
        </authorList>
    </citation>
    <scope>NUCLEOTIDE SEQUENCE [LARGE SCALE GENOMIC DNA]</scope>
    <source>
        <strain evidence="1 2">DSM 3770</strain>
    </source>
</reference>
<protein>
    <submittedName>
        <fullName evidence="1">Uncharacterized protein</fullName>
    </submittedName>
</protein>
<sequence length="283" mass="31206">MINRRTALLAGAAGALAFIGLDQLLNRRPPAPEGMVDGIVWQIHAGSLDPYGEWERLGAQALLLQWIVLNGIAFVPGLGIETIADPPNWARISKEPWARSIIVGLASLSSEPDARRNVAALVDLSARIARKPLPFRPSGYYFPVEADPTWADAPKMGALLSALPRPLWVSAYDNSNIGAAPFADWVDSWLPKDVGLFFQDGVGLYMRTPESARHYGDVLIAKLGRERFRMILEAFRPAGNDQLRPATAAEIRPQIAAYRGLDTFVFEAPHYLDRKLVNELTRT</sequence>
<dbReference type="EMBL" id="JAUSVY010000014">
    <property type="protein sequence ID" value="MDQ0507204.1"/>
    <property type="molecule type" value="Genomic_DNA"/>
</dbReference>
<proteinExistence type="predicted"/>
<accession>A0ABU0LJA0</accession>